<dbReference type="Gene3D" id="1.10.260.40">
    <property type="entry name" value="lambda repressor-like DNA-binding domains"/>
    <property type="match status" value="1"/>
</dbReference>
<dbReference type="RefSeq" id="WP_221031820.1">
    <property type="nucleotide sequence ID" value="NZ_CP139781.1"/>
</dbReference>
<keyword evidence="4" id="KW-1185">Reference proteome</keyword>
<dbReference type="CDD" id="cd00093">
    <property type="entry name" value="HTH_XRE"/>
    <property type="match status" value="1"/>
</dbReference>
<dbReference type="SUPFAM" id="SSF47413">
    <property type="entry name" value="lambda repressor-like DNA-binding domains"/>
    <property type="match status" value="1"/>
</dbReference>
<reference evidence="3 4" key="1">
    <citation type="submission" date="2021-08" db="EMBL/GenBank/DDBJ databases">
        <authorList>
            <person name="Zhang D."/>
            <person name="Zhang A."/>
            <person name="Wang L."/>
        </authorList>
    </citation>
    <scope>NUCLEOTIDE SEQUENCE [LARGE SCALE GENOMIC DNA]</scope>
    <source>
        <strain evidence="3 4">WL0086</strain>
    </source>
</reference>
<dbReference type="PANTHER" id="PTHR46797">
    <property type="entry name" value="HTH-TYPE TRANSCRIPTIONAL REGULATOR"/>
    <property type="match status" value="1"/>
</dbReference>
<evidence type="ECO:0000313" key="4">
    <source>
        <dbReference type="Proteomes" id="UP000738431"/>
    </source>
</evidence>
<dbReference type="Gene3D" id="2.60.120.10">
    <property type="entry name" value="Jelly Rolls"/>
    <property type="match status" value="1"/>
</dbReference>
<gene>
    <name evidence="3" type="ORF">K1X11_004840</name>
</gene>
<accession>A0ABZ1CAP8</accession>
<dbReference type="InterPro" id="IPR010982">
    <property type="entry name" value="Lambda_DNA-bd_dom_sf"/>
</dbReference>
<dbReference type="EMBL" id="CP139781">
    <property type="protein sequence ID" value="WRQ88720.1"/>
    <property type="molecule type" value="Genomic_DNA"/>
</dbReference>
<name>A0ABZ1CAP8_9BACT</name>
<proteinExistence type="predicted"/>
<organism evidence="3 4">
    <name type="scientific">Actomonas aquatica</name>
    <dbReference type="NCBI Taxonomy" id="2866162"/>
    <lineage>
        <taxon>Bacteria</taxon>
        <taxon>Pseudomonadati</taxon>
        <taxon>Verrucomicrobiota</taxon>
        <taxon>Opitutia</taxon>
        <taxon>Opitutales</taxon>
        <taxon>Opitutaceae</taxon>
        <taxon>Actomonas</taxon>
    </lineage>
</organism>
<reference evidence="3 4" key="2">
    <citation type="submission" date="2023-12" db="EMBL/GenBank/DDBJ databases">
        <title>Description of an unclassified Opitutus bacterium of Verrucomicrobiota.</title>
        <authorList>
            <person name="Zhang D.-F."/>
        </authorList>
    </citation>
    <scope>NUCLEOTIDE SEQUENCE [LARGE SCALE GENOMIC DNA]</scope>
    <source>
        <strain evidence="3 4">WL0086</strain>
    </source>
</reference>
<dbReference type="SUPFAM" id="SSF51182">
    <property type="entry name" value="RmlC-like cupins"/>
    <property type="match status" value="1"/>
</dbReference>
<dbReference type="SMART" id="SM00530">
    <property type="entry name" value="HTH_XRE"/>
    <property type="match status" value="1"/>
</dbReference>
<dbReference type="InterPro" id="IPR014710">
    <property type="entry name" value="RmlC-like_jellyroll"/>
</dbReference>
<evidence type="ECO:0000259" key="2">
    <source>
        <dbReference type="PROSITE" id="PS50943"/>
    </source>
</evidence>
<dbReference type="InterPro" id="IPR001387">
    <property type="entry name" value="Cro/C1-type_HTH"/>
</dbReference>
<dbReference type="Pfam" id="PF01381">
    <property type="entry name" value="HTH_3"/>
    <property type="match status" value="1"/>
</dbReference>
<keyword evidence="1" id="KW-0238">DNA-binding</keyword>
<dbReference type="CDD" id="cd02209">
    <property type="entry name" value="cupin_XRE_C"/>
    <property type="match status" value="1"/>
</dbReference>
<feature type="domain" description="HTH cro/C1-type" evidence="2">
    <location>
        <begin position="23"/>
        <end position="77"/>
    </location>
</feature>
<dbReference type="PROSITE" id="PS50943">
    <property type="entry name" value="HTH_CROC1"/>
    <property type="match status" value="1"/>
</dbReference>
<sequence>MDTPSTLADNPRSSVNEHIAARLRALRDARGVSLAALAERTGVSRSMLSLIERGESSPTATVLEKIATGLSVPLAELFSPVPTTDATPPSPLRRAAEHVVWRDPASGYQRTEVSPAGATDFARIVDVSFPAGAHIAFDTTHYDAPVHQQVWMLEGAMHIRHGDDTYELSVGDTLAFLLDRPTAFHNPTRSEARYAVVIVPSAASRPRLP</sequence>
<protein>
    <submittedName>
        <fullName evidence="3">XRE family transcriptional regulator</fullName>
    </submittedName>
</protein>
<dbReference type="PANTHER" id="PTHR46797:SF10">
    <property type="entry name" value="BLR1115 PROTEIN"/>
    <property type="match status" value="1"/>
</dbReference>
<evidence type="ECO:0000256" key="1">
    <source>
        <dbReference type="ARBA" id="ARBA00023125"/>
    </source>
</evidence>
<dbReference type="InterPro" id="IPR050807">
    <property type="entry name" value="TransReg_Diox_bact_type"/>
</dbReference>
<dbReference type="Proteomes" id="UP000738431">
    <property type="component" value="Chromosome"/>
</dbReference>
<evidence type="ECO:0000313" key="3">
    <source>
        <dbReference type="EMBL" id="WRQ88720.1"/>
    </source>
</evidence>
<dbReference type="InterPro" id="IPR011051">
    <property type="entry name" value="RmlC_Cupin_sf"/>
</dbReference>